<evidence type="ECO:0000259" key="1">
    <source>
        <dbReference type="Pfam" id="PF08387"/>
    </source>
</evidence>
<comment type="caution">
    <text evidence="3">The sequence shown here is derived from an EMBL/GenBank/DDBJ whole genome shotgun (WGS) entry which is preliminary data.</text>
</comment>
<sequence length="263" mass="29675">MIIRCPILECLLLKKSYGFDSISINSNTLVSIGLDLQNVEIIIEDAPKLEKLLQLEPCIALRISVISAPKLDTLGCLSACDHNSKLAIGTTVIQELHDVTFTAMVCSVKALSISIQNLGGVTLRIDTIINLMRCFPCLQKLYIQVTSNVKGNWCHHEHPNVVRCLDISLKEIILQNYQATESQINLATFFILNAKKLEIMKFQSRVRNRKKSITEQKQLLQLEKRASTGARFQFLICKCDYQYPLHIKHVGDLSKADPFECIC</sequence>
<reference evidence="3" key="1">
    <citation type="journal article" date="2018" name="DNA Res.">
        <title>Multiple hybrid de novo genome assembly of finger millet, an orphan allotetraploid crop.</title>
        <authorList>
            <person name="Hatakeyama M."/>
            <person name="Aluri S."/>
            <person name="Balachadran M.T."/>
            <person name="Sivarajan S.R."/>
            <person name="Patrignani A."/>
            <person name="Gruter S."/>
            <person name="Poveda L."/>
            <person name="Shimizu-Inatsugi R."/>
            <person name="Baeten J."/>
            <person name="Francoijs K.J."/>
            <person name="Nataraja K.N."/>
            <person name="Reddy Y.A.N."/>
            <person name="Phadnis S."/>
            <person name="Ravikumar R.L."/>
            <person name="Schlapbach R."/>
            <person name="Sreeman S.M."/>
            <person name="Shimizu K.K."/>
        </authorList>
    </citation>
    <scope>NUCLEOTIDE SEQUENCE</scope>
</reference>
<name>A0AAV5CQ28_ELECO</name>
<dbReference type="PANTHER" id="PTHR32141:SF179">
    <property type="entry name" value="F-BOX DOMAIN-CONTAINING PROTEIN"/>
    <property type="match status" value="1"/>
</dbReference>
<feature type="domain" description="F-box/LRR-repeat protein 15/At3g58940/PEG3-like LRR" evidence="2">
    <location>
        <begin position="1"/>
        <end position="143"/>
    </location>
</feature>
<dbReference type="Pfam" id="PF24758">
    <property type="entry name" value="LRR_At5g56370"/>
    <property type="match status" value="1"/>
</dbReference>
<keyword evidence="4" id="KW-1185">Reference proteome</keyword>
<evidence type="ECO:0000313" key="4">
    <source>
        <dbReference type="Proteomes" id="UP001054889"/>
    </source>
</evidence>
<gene>
    <name evidence="3" type="primary">ga17291</name>
    <name evidence="3" type="ORF">PR202_ga17291</name>
</gene>
<evidence type="ECO:0000259" key="2">
    <source>
        <dbReference type="Pfam" id="PF24758"/>
    </source>
</evidence>
<evidence type="ECO:0000313" key="3">
    <source>
        <dbReference type="EMBL" id="GJN00128.1"/>
    </source>
</evidence>
<organism evidence="3 4">
    <name type="scientific">Eleusine coracana subsp. coracana</name>
    <dbReference type="NCBI Taxonomy" id="191504"/>
    <lineage>
        <taxon>Eukaryota</taxon>
        <taxon>Viridiplantae</taxon>
        <taxon>Streptophyta</taxon>
        <taxon>Embryophyta</taxon>
        <taxon>Tracheophyta</taxon>
        <taxon>Spermatophyta</taxon>
        <taxon>Magnoliopsida</taxon>
        <taxon>Liliopsida</taxon>
        <taxon>Poales</taxon>
        <taxon>Poaceae</taxon>
        <taxon>PACMAD clade</taxon>
        <taxon>Chloridoideae</taxon>
        <taxon>Cynodonteae</taxon>
        <taxon>Eleusininae</taxon>
        <taxon>Eleusine</taxon>
    </lineage>
</organism>
<dbReference type="AlphaFoldDB" id="A0AAV5CQ28"/>
<dbReference type="InterPro" id="IPR055411">
    <property type="entry name" value="LRR_FXL15/At3g58940/PEG3-like"/>
</dbReference>
<proteinExistence type="predicted"/>
<dbReference type="EMBL" id="BQKI01000008">
    <property type="protein sequence ID" value="GJN00128.1"/>
    <property type="molecule type" value="Genomic_DNA"/>
</dbReference>
<evidence type="ECO:0008006" key="5">
    <source>
        <dbReference type="Google" id="ProtNLM"/>
    </source>
</evidence>
<feature type="domain" description="FBD" evidence="1">
    <location>
        <begin position="160"/>
        <end position="202"/>
    </location>
</feature>
<dbReference type="InterPro" id="IPR055302">
    <property type="entry name" value="F-box_dom-containing"/>
</dbReference>
<protein>
    <recommendedName>
        <fullName evidence="5">FBD domain-containing protein</fullName>
    </recommendedName>
</protein>
<dbReference type="InterPro" id="IPR006566">
    <property type="entry name" value="FBD"/>
</dbReference>
<dbReference type="Proteomes" id="UP001054889">
    <property type="component" value="Unassembled WGS sequence"/>
</dbReference>
<reference evidence="3" key="2">
    <citation type="submission" date="2021-12" db="EMBL/GenBank/DDBJ databases">
        <title>Resequencing data analysis of finger millet.</title>
        <authorList>
            <person name="Hatakeyama M."/>
            <person name="Aluri S."/>
            <person name="Balachadran M.T."/>
            <person name="Sivarajan S.R."/>
            <person name="Poveda L."/>
            <person name="Shimizu-Inatsugi R."/>
            <person name="Schlapbach R."/>
            <person name="Sreeman S.M."/>
            <person name="Shimizu K.K."/>
        </authorList>
    </citation>
    <scope>NUCLEOTIDE SEQUENCE</scope>
</reference>
<dbReference type="PANTHER" id="PTHR32141">
    <property type="match status" value="1"/>
</dbReference>
<accession>A0AAV5CQ28</accession>
<dbReference type="Pfam" id="PF08387">
    <property type="entry name" value="FBD"/>
    <property type="match status" value="1"/>
</dbReference>